<evidence type="ECO:0000313" key="3">
    <source>
        <dbReference type="Proteomes" id="UP000825228"/>
    </source>
</evidence>
<feature type="transmembrane region" description="Helical" evidence="1">
    <location>
        <begin position="44"/>
        <end position="68"/>
    </location>
</feature>
<gene>
    <name evidence="2" type="ORF">HQ603_15425</name>
</gene>
<reference evidence="2 3" key="1">
    <citation type="submission" date="2020-06" db="EMBL/GenBank/DDBJ databases">
        <title>Taxonomy, biology and ecology of Rhodococcus bacteria occurring in California pistachio and other woody hosts as revealed by genome sequence analyses.</title>
        <authorList>
            <person name="Gai Y."/>
            <person name="Riely B."/>
        </authorList>
    </citation>
    <scope>NUCLEOTIDE SEQUENCE [LARGE SCALE GENOMIC DNA]</scope>
    <source>
        <strain evidence="2 3">BP-281</strain>
    </source>
</reference>
<dbReference type="RefSeq" id="WP_222685586.1">
    <property type="nucleotide sequence ID" value="NZ_JABUBT010000062.1"/>
</dbReference>
<keyword evidence="1" id="KW-1133">Transmembrane helix</keyword>
<evidence type="ECO:0008006" key="4">
    <source>
        <dbReference type="Google" id="ProtNLM"/>
    </source>
</evidence>
<organism evidence="2 3">
    <name type="scientific">Rhodococcoides corynebacterioides</name>
    <dbReference type="NCBI Taxonomy" id="53972"/>
    <lineage>
        <taxon>Bacteria</taxon>
        <taxon>Bacillati</taxon>
        <taxon>Actinomycetota</taxon>
        <taxon>Actinomycetes</taxon>
        <taxon>Mycobacteriales</taxon>
        <taxon>Nocardiaceae</taxon>
        <taxon>Rhodococcoides</taxon>
    </lineage>
</organism>
<evidence type="ECO:0000313" key="2">
    <source>
        <dbReference type="EMBL" id="MBY6368145.1"/>
    </source>
</evidence>
<name>A0ABS7P6V3_9NOCA</name>
<keyword evidence="1" id="KW-0472">Membrane</keyword>
<comment type="caution">
    <text evidence="2">The sequence shown here is derived from an EMBL/GenBank/DDBJ whole genome shotgun (WGS) entry which is preliminary data.</text>
</comment>
<sequence length="78" mass="7789">MTLGILLPVMVAVLGFSALGRRPSGVLMWVTGEPIELPEAGTIIAASSGAITLAALTCVTAAVVASVIDRRAARAADG</sequence>
<protein>
    <recommendedName>
        <fullName evidence="4">ABC transporter permease</fullName>
    </recommendedName>
</protein>
<keyword evidence="1" id="KW-0812">Transmembrane</keyword>
<accession>A0ABS7P6V3</accession>
<dbReference type="Proteomes" id="UP000825228">
    <property type="component" value="Unassembled WGS sequence"/>
</dbReference>
<dbReference type="EMBL" id="JABUBU010000019">
    <property type="protein sequence ID" value="MBY6368145.1"/>
    <property type="molecule type" value="Genomic_DNA"/>
</dbReference>
<keyword evidence="3" id="KW-1185">Reference proteome</keyword>
<evidence type="ECO:0000256" key="1">
    <source>
        <dbReference type="SAM" id="Phobius"/>
    </source>
</evidence>
<proteinExistence type="predicted"/>